<dbReference type="Proteomes" id="UP000609121">
    <property type="component" value="Unassembled WGS sequence"/>
</dbReference>
<organism evidence="11 12">
    <name type="scientific">Mangrovicoccus algicola</name>
    <dbReference type="NCBI Taxonomy" id="2771008"/>
    <lineage>
        <taxon>Bacteria</taxon>
        <taxon>Pseudomonadati</taxon>
        <taxon>Pseudomonadota</taxon>
        <taxon>Alphaproteobacteria</taxon>
        <taxon>Rhodobacterales</taxon>
        <taxon>Paracoccaceae</taxon>
        <taxon>Mangrovicoccus</taxon>
    </lineage>
</organism>
<dbReference type="EMBL" id="JACVXA010000060">
    <property type="protein sequence ID" value="MBE3639842.1"/>
    <property type="molecule type" value="Genomic_DNA"/>
</dbReference>
<comment type="subcellular location">
    <subcellularLocation>
        <location evidence="7">Cytoplasm</location>
    </subcellularLocation>
</comment>
<comment type="similarity">
    <text evidence="7">Belongs to the sigma-70 factor family. RpoH subfamily.</text>
</comment>
<keyword evidence="2 7" id="KW-0805">Transcription regulation</keyword>
<dbReference type="FunFam" id="1.20.120.1810:FF:000001">
    <property type="entry name" value="RNA polymerase sigma factor RpoH"/>
    <property type="match status" value="1"/>
</dbReference>
<dbReference type="PROSITE" id="PS00716">
    <property type="entry name" value="SIGMA70_2"/>
    <property type="match status" value="1"/>
</dbReference>
<dbReference type="Gene3D" id="1.20.120.1810">
    <property type="match status" value="1"/>
</dbReference>
<dbReference type="GO" id="GO:0003677">
    <property type="term" value="F:DNA binding"/>
    <property type="evidence" value="ECO:0007669"/>
    <property type="project" value="UniProtKB-UniRule"/>
</dbReference>
<keyword evidence="9" id="KW-0175">Coiled coil</keyword>
<feature type="region of interest" description="Sigma-70 factor domain-2" evidence="7">
    <location>
        <begin position="53"/>
        <end position="122"/>
    </location>
</feature>
<evidence type="ECO:0000256" key="1">
    <source>
        <dbReference type="ARBA" id="ARBA00022490"/>
    </source>
</evidence>
<comment type="caution">
    <text evidence="11">The sequence shown here is derived from an EMBL/GenBank/DDBJ whole genome shotgun (WGS) entry which is preliminary data.</text>
</comment>
<dbReference type="NCBIfam" id="NF005143">
    <property type="entry name" value="PRK06596.1"/>
    <property type="match status" value="1"/>
</dbReference>
<keyword evidence="1 7" id="KW-0963">Cytoplasm</keyword>
<dbReference type="HAMAP" id="MF_00961">
    <property type="entry name" value="Sigma70_RpoH"/>
    <property type="match status" value="1"/>
</dbReference>
<dbReference type="Pfam" id="PF04545">
    <property type="entry name" value="Sigma70_r4"/>
    <property type="match status" value="1"/>
</dbReference>
<evidence type="ECO:0000256" key="6">
    <source>
        <dbReference type="ARBA" id="ARBA00023163"/>
    </source>
</evidence>
<dbReference type="GO" id="GO:0016987">
    <property type="term" value="F:sigma factor activity"/>
    <property type="evidence" value="ECO:0007669"/>
    <property type="project" value="UniProtKB-UniRule"/>
</dbReference>
<dbReference type="SUPFAM" id="SSF88946">
    <property type="entry name" value="Sigma2 domain of RNA polymerase sigma factors"/>
    <property type="match status" value="1"/>
</dbReference>
<dbReference type="PRINTS" id="PR00046">
    <property type="entry name" value="SIGMA70FCT"/>
</dbReference>
<dbReference type="AlphaFoldDB" id="A0A8J6YXU3"/>
<protein>
    <recommendedName>
        <fullName evidence="7 8">RNA polymerase sigma factor RpoH</fullName>
    </recommendedName>
    <alternativeName>
        <fullName evidence="7">RNA polymerase sigma-32 factor</fullName>
    </alternativeName>
</protein>
<dbReference type="NCBIfam" id="TIGR02937">
    <property type="entry name" value="sigma70-ECF"/>
    <property type="match status" value="1"/>
</dbReference>
<dbReference type="SUPFAM" id="SSF88659">
    <property type="entry name" value="Sigma3 and sigma4 domains of RNA polymerase sigma factors"/>
    <property type="match status" value="1"/>
</dbReference>
<dbReference type="GO" id="GO:0005737">
    <property type="term" value="C:cytoplasm"/>
    <property type="evidence" value="ECO:0007669"/>
    <property type="project" value="UniProtKB-SubCell"/>
</dbReference>
<dbReference type="InterPro" id="IPR050813">
    <property type="entry name" value="Sigma-70_Factor"/>
</dbReference>
<keyword evidence="3 7" id="KW-0346">Stress response</keyword>
<accession>A0A8J6YXU3</accession>
<evidence type="ECO:0000313" key="11">
    <source>
        <dbReference type="EMBL" id="MBE3639842.1"/>
    </source>
</evidence>
<dbReference type="InterPro" id="IPR007630">
    <property type="entry name" value="RNA_pol_sigma70_r4"/>
</dbReference>
<dbReference type="CDD" id="cd06171">
    <property type="entry name" value="Sigma70_r4"/>
    <property type="match status" value="1"/>
</dbReference>
<keyword evidence="6 7" id="KW-0804">Transcription</keyword>
<keyword evidence="5 7" id="KW-0238">DNA-binding</keyword>
<evidence type="ECO:0000256" key="8">
    <source>
        <dbReference type="NCBIfam" id="TIGR02392"/>
    </source>
</evidence>
<feature type="DNA-binding region" description="H-T-H motif" evidence="7">
    <location>
        <begin position="256"/>
        <end position="275"/>
    </location>
</feature>
<dbReference type="InterPro" id="IPR007627">
    <property type="entry name" value="RNA_pol_sigma70_r2"/>
</dbReference>
<feature type="domain" description="RNA polymerase sigma-70" evidence="10">
    <location>
        <begin position="255"/>
        <end position="281"/>
    </location>
</feature>
<dbReference type="InterPro" id="IPR014284">
    <property type="entry name" value="RNA_pol_sigma-70_dom"/>
</dbReference>
<evidence type="ECO:0000256" key="3">
    <source>
        <dbReference type="ARBA" id="ARBA00023016"/>
    </source>
</evidence>
<sequence>MSNYGNLPAPSPEQGLNRYLQEIRRFPMLEPEEEYMLAKRWVEDQDTEAAHKMVTSHLRLAAKIAMGYRGYGLPQAEVISEANVGLMQAVKRFDPEKGFRLATYAMWWIRASIQEYILRSWSLVKLGTTSAQKKLFFNLRKAKARIGALEEGDLRPEHVQKIAQDLNVSEDEVISMNRRLSSGDASLNATVGAEDDSATQWQDWLEDQDANQAQHYEEADELAVRRELLAEAMDVLNEREKDILAERRLQESPMTLEDLSARYNVSRERIRQIEVRAFEKLQKRMRELSREKGILATA</sequence>
<dbReference type="InterPro" id="IPR009042">
    <property type="entry name" value="RNA_pol_sigma70_r1_2"/>
</dbReference>
<dbReference type="RefSeq" id="WP_193184986.1">
    <property type="nucleotide sequence ID" value="NZ_JACVXA010000060.1"/>
</dbReference>
<feature type="coiled-coil region" evidence="9">
    <location>
        <begin position="219"/>
        <end position="291"/>
    </location>
</feature>
<name>A0A8J6YXU3_9RHOB</name>
<comment type="caution">
    <text evidence="7">Lacks conserved residue(s) required for the propagation of feature annotation.</text>
</comment>
<proteinExistence type="inferred from homology"/>
<dbReference type="Pfam" id="PF00140">
    <property type="entry name" value="Sigma70_r1_2"/>
    <property type="match status" value="1"/>
</dbReference>
<evidence type="ECO:0000313" key="12">
    <source>
        <dbReference type="Proteomes" id="UP000609121"/>
    </source>
</evidence>
<reference evidence="11" key="1">
    <citation type="submission" date="2020-09" db="EMBL/GenBank/DDBJ databases">
        <title>A novel bacterium of genus Mangrovicoccus, isolated from South China Sea.</title>
        <authorList>
            <person name="Huang H."/>
            <person name="Mo K."/>
            <person name="Hu Y."/>
        </authorList>
    </citation>
    <scope>NUCLEOTIDE SEQUENCE</scope>
    <source>
        <strain evidence="11">HB182678</strain>
    </source>
</reference>
<dbReference type="InterPro" id="IPR013325">
    <property type="entry name" value="RNA_pol_sigma_r2"/>
</dbReference>
<feature type="short sequence motif" description="Interaction with polymerase core subunit RpoC" evidence="7">
    <location>
        <begin position="77"/>
        <end position="80"/>
    </location>
</feature>
<evidence type="ECO:0000259" key="10">
    <source>
        <dbReference type="PROSITE" id="PS00716"/>
    </source>
</evidence>
<dbReference type="PANTHER" id="PTHR30376:SF3">
    <property type="entry name" value="RNA POLYMERASE SIGMA FACTOR RPOH"/>
    <property type="match status" value="1"/>
</dbReference>
<dbReference type="InterPro" id="IPR000943">
    <property type="entry name" value="RNA_pol_sigma70"/>
</dbReference>
<evidence type="ECO:0000256" key="9">
    <source>
        <dbReference type="SAM" id="Coils"/>
    </source>
</evidence>
<gene>
    <name evidence="7 11" type="primary">rpoH</name>
    <name evidence="11" type="ORF">ICN82_16690</name>
</gene>
<evidence type="ECO:0000256" key="4">
    <source>
        <dbReference type="ARBA" id="ARBA00023082"/>
    </source>
</evidence>
<keyword evidence="4 7" id="KW-0731">Sigma factor</keyword>
<dbReference type="InterPro" id="IPR012759">
    <property type="entry name" value="RNA_pol_sigma_RpoH_proteobac"/>
</dbReference>
<comment type="function">
    <text evidence="7">Sigma factors are initiation factors that promote the attachment of RNA polymerase to specific initiation sites and are then released. This sigma factor is involved in regulation of expression of heat shock genes.</text>
</comment>
<dbReference type="PIRSF" id="PIRSF000770">
    <property type="entry name" value="RNA_pol_sigma-SigE/K"/>
    <property type="match status" value="1"/>
</dbReference>
<dbReference type="NCBIfam" id="TIGR02392">
    <property type="entry name" value="rpoH_proteo"/>
    <property type="match status" value="1"/>
</dbReference>
<evidence type="ECO:0000256" key="7">
    <source>
        <dbReference type="HAMAP-Rule" id="MF_00961"/>
    </source>
</evidence>
<dbReference type="InterPro" id="IPR013324">
    <property type="entry name" value="RNA_pol_sigma_r3/r4-like"/>
</dbReference>
<evidence type="ECO:0000256" key="2">
    <source>
        <dbReference type="ARBA" id="ARBA00023015"/>
    </source>
</evidence>
<comment type="subunit">
    <text evidence="7">Interacts with the RNA polymerase core enzyme.</text>
</comment>
<dbReference type="GO" id="GO:0006352">
    <property type="term" value="P:DNA-templated transcription initiation"/>
    <property type="evidence" value="ECO:0007669"/>
    <property type="project" value="UniProtKB-UniRule"/>
</dbReference>
<evidence type="ECO:0000256" key="5">
    <source>
        <dbReference type="ARBA" id="ARBA00023125"/>
    </source>
</evidence>
<dbReference type="Pfam" id="PF04542">
    <property type="entry name" value="Sigma70_r2"/>
    <property type="match status" value="1"/>
</dbReference>
<dbReference type="GO" id="GO:0009408">
    <property type="term" value="P:response to heat"/>
    <property type="evidence" value="ECO:0007669"/>
    <property type="project" value="UniProtKB-UniRule"/>
</dbReference>
<dbReference type="PANTHER" id="PTHR30376">
    <property type="entry name" value="SIGMA FACTOR RPOH HEAT SHOCK RELATED"/>
    <property type="match status" value="1"/>
</dbReference>
<keyword evidence="12" id="KW-1185">Reference proteome</keyword>
<dbReference type="Gene3D" id="1.20.140.160">
    <property type="match status" value="1"/>
</dbReference>